<dbReference type="InterPro" id="IPR036271">
    <property type="entry name" value="Tet_transcr_reg_TetR-rel_C_sf"/>
</dbReference>
<dbReference type="AlphaFoldDB" id="A0A5M4FE18"/>
<dbReference type="PANTHER" id="PTHR30055">
    <property type="entry name" value="HTH-TYPE TRANSCRIPTIONAL REGULATOR RUTR"/>
    <property type="match status" value="1"/>
</dbReference>
<feature type="domain" description="HTH tetR-type" evidence="6">
    <location>
        <begin position="48"/>
        <end position="108"/>
    </location>
</feature>
<evidence type="ECO:0000256" key="2">
    <source>
        <dbReference type="ARBA" id="ARBA00023125"/>
    </source>
</evidence>
<feature type="DNA-binding region" description="H-T-H motif" evidence="4">
    <location>
        <begin position="71"/>
        <end position="90"/>
    </location>
</feature>
<dbReference type="PRINTS" id="PR00455">
    <property type="entry name" value="HTHTETR"/>
</dbReference>
<keyword evidence="8" id="KW-1185">Reference proteome</keyword>
<dbReference type="EMBL" id="SDPQ02000002">
    <property type="protein sequence ID" value="KAA1397123.1"/>
    <property type="molecule type" value="Genomic_DNA"/>
</dbReference>
<keyword evidence="3" id="KW-0804">Transcription</keyword>
<evidence type="ECO:0000313" key="8">
    <source>
        <dbReference type="Proteomes" id="UP000380867"/>
    </source>
</evidence>
<dbReference type="PROSITE" id="PS50977">
    <property type="entry name" value="HTH_TETR_2"/>
    <property type="match status" value="1"/>
</dbReference>
<name>A0A5M4FE18_9ACTN</name>
<dbReference type="PROSITE" id="PS01081">
    <property type="entry name" value="HTH_TETR_1"/>
    <property type="match status" value="1"/>
</dbReference>
<dbReference type="InterPro" id="IPR001647">
    <property type="entry name" value="HTH_TetR"/>
</dbReference>
<comment type="caution">
    <text evidence="7">The sequence shown here is derived from an EMBL/GenBank/DDBJ whole genome shotgun (WGS) entry which is preliminary data.</text>
</comment>
<accession>A0A5M4FE18</accession>
<organism evidence="7 8">
    <name type="scientific">Aeromicrobium ginsengisoli</name>
    <dbReference type="NCBI Taxonomy" id="363867"/>
    <lineage>
        <taxon>Bacteria</taxon>
        <taxon>Bacillati</taxon>
        <taxon>Actinomycetota</taxon>
        <taxon>Actinomycetes</taxon>
        <taxon>Propionibacteriales</taxon>
        <taxon>Nocardioidaceae</taxon>
        <taxon>Aeromicrobium</taxon>
    </lineage>
</organism>
<sequence>MFGRDFGASCSTERVIAPTPASPPRATPTGGADFVDGCARSRGRPLDPEVESALLRATRELLVETGFDRLTIEAVAKRCGAGKGSVYRRWTSKTELVCAAMRDAFPERRVPESGDLRADLLRAARMPGEGAGQGQLAWVRVMAAAPQDPRIRQFVEEWLSPRLAHPLVEVLSRAAQREEIERSINVDLIADIFVSLTLNRLITRGANLQEQELEQMIDLIVRPTGLG</sequence>
<feature type="region of interest" description="Disordered" evidence="5">
    <location>
        <begin position="1"/>
        <end position="45"/>
    </location>
</feature>
<dbReference type="RefSeq" id="WP_149688616.1">
    <property type="nucleotide sequence ID" value="NZ_SDPQ02000002.1"/>
</dbReference>
<proteinExistence type="predicted"/>
<keyword evidence="2 4" id="KW-0238">DNA-binding</keyword>
<dbReference type="GO" id="GO:0000976">
    <property type="term" value="F:transcription cis-regulatory region binding"/>
    <property type="evidence" value="ECO:0007669"/>
    <property type="project" value="TreeGrafter"/>
</dbReference>
<evidence type="ECO:0000313" key="7">
    <source>
        <dbReference type="EMBL" id="KAA1397123.1"/>
    </source>
</evidence>
<dbReference type="InterPro" id="IPR023772">
    <property type="entry name" value="DNA-bd_HTH_TetR-type_CS"/>
</dbReference>
<dbReference type="OrthoDB" id="9796019at2"/>
<dbReference type="InterPro" id="IPR050109">
    <property type="entry name" value="HTH-type_TetR-like_transc_reg"/>
</dbReference>
<dbReference type="InterPro" id="IPR009057">
    <property type="entry name" value="Homeodomain-like_sf"/>
</dbReference>
<dbReference type="Pfam" id="PF00440">
    <property type="entry name" value="TetR_N"/>
    <property type="match status" value="1"/>
</dbReference>
<protein>
    <submittedName>
        <fullName evidence="7">TetR/AcrR family transcriptional regulator</fullName>
    </submittedName>
</protein>
<dbReference type="InterPro" id="IPR011075">
    <property type="entry name" value="TetR_C"/>
</dbReference>
<dbReference type="SUPFAM" id="SSF46689">
    <property type="entry name" value="Homeodomain-like"/>
    <property type="match status" value="1"/>
</dbReference>
<reference evidence="7" key="1">
    <citation type="submission" date="2019-09" db="EMBL/GenBank/DDBJ databases">
        <authorList>
            <person name="Li J."/>
        </authorList>
    </citation>
    <scope>NUCLEOTIDE SEQUENCE [LARGE SCALE GENOMIC DNA]</scope>
    <source>
        <strain evidence="7">JCM 14732</strain>
    </source>
</reference>
<gene>
    <name evidence="7" type="ORF">ESP70_006860</name>
</gene>
<dbReference type="Gene3D" id="1.10.357.10">
    <property type="entry name" value="Tetracycline Repressor, domain 2"/>
    <property type="match status" value="1"/>
</dbReference>
<evidence type="ECO:0000259" key="6">
    <source>
        <dbReference type="PROSITE" id="PS50977"/>
    </source>
</evidence>
<dbReference type="PANTHER" id="PTHR30055:SF148">
    <property type="entry name" value="TETR-FAMILY TRANSCRIPTIONAL REGULATOR"/>
    <property type="match status" value="1"/>
</dbReference>
<dbReference type="Gene3D" id="1.10.10.60">
    <property type="entry name" value="Homeodomain-like"/>
    <property type="match status" value="1"/>
</dbReference>
<evidence type="ECO:0000256" key="3">
    <source>
        <dbReference type="ARBA" id="ARBA00023163"/>
    </source>
</evidence>
<evidence type="ECO:0000256" key="5">
    <source>
        <dbReference type="SAM" id="MobiDB-lite"/>
    </source>
</evidence>
<evidence type="ECO:0000256" key="1">
    <source>
        <dbReference type="ARBA" id="ARBA00023015"/>
    </source>
</evidence>
<dbReference type="GO" id="GO:0003700">
    <property type="term" value="F:DNA-binding transcription factor activity"/>
    <property type="evidence" value="ECO:0007669"/>
    <property type="project" value="TreeGrafter"/>
</dbReference>
<dbReference type="Proteomes" id="UP000380867">
    <property type="component" value="Unassembled WGS sequence"/>
</dbReference>
<dbReference type="Pfam" id="PF16859">
    <property type="entry name" value="TetR_C_11"/>
    <property type="match status" value="1"/>
</dbReference>
<evidence type="ECO:0000256" key="4">
    <source>
        <dbReference type="PROSITE-ProRule" id="PRU00335"/>
    </source>
</evidence>
<dbReference type="SUPFAM" id="SSF48498">
    <property type="entry name" value="Tetracyclin repressor-like, C-terminal domain"/>
    <property type="match status" value="1"/>
</dbReference>
<keyword evidence="1" id="KW-0805">Transcription regulation</keyword>